<name>A0ABQ5BI69_9ASTR</name>
<reference evidence="1" key="2">
    <citation type="submission" date="2022-01" db="EMBL/GenBank/DDBJ databases">
        <authorList>
            <person name="Yamashiro T."/>
            <person name="Shiraishi A."/>
            <person name="Satake H."/>
            <person name="Nakayama K."/>
        </authorList>
    </citation>
    <scope>NUCLEOTIDE SEQUENCE</scope>
</reference>
<proteinExistence type="predicted"/>
<evidence type="ECO:0000313" key="1">
    <source>
        <dbReference type="EMBL" id="GJT13452.1"/>
    </source>
</evidence>
<sequence>MVSRRIHESLSRSRSVIREKVHQKTDNNKDELSNDIVPNHLHMTKADVKVLPVIPQPSCILLRLGQISFLLFDPLNMLTGDLLPAIPRSLSPTLPLYHSTQPLGYCNLNGLSLRTCTSQIAFYKGRGFLVCLLERWRAAGLCPCKTHTHDEDKHNLR</sequence>
<accession>A0ABQ5BI69</accession>
<gene>
    <name evidence="1" type="ORF">Tco_0860494</name>
</gene>
<dbReference type="Proteomes" id="UP001151760">
    <property type="component" value="Unassembled WGS sequence"/>
</dbReference>
<keyword evidence="2" id="KW-1185">Reference proteome</keyword>
<organism evidence="1 2">
    <name type="scientific">Tanacetum coccineum</name>
    <dbReference type="NCBI Taxonomy" id="301880"/>
    <lineage>
        <taxon>Eukaryota</taxon>
        <taxon>Viridiplantae</taxon>
        <taxon>Streptophyta</taxon>
        <taxon>Embryophyta</taxon>
        <taxon>Tracheophyta</taxon>
        <taxon>Spermatophyta</taxon>
        <taxon>Magnoliopsida</taxon>
        <taxon>eudicotyledons</taxon>
        <taxon>Gunneridae</taxon>
        <taxon>Pentapetalae</taxon>
        <taxon>asterids</taxon>
        <taxon>campanulids</taxon>
        <taxon>Asterales</taxon>
        <taxon>Asteraceae</taxon>
        <taxon>Asteroideae</taxon>
        <taxon>Anthemideae</taxon>
        <taxon>Anthemidinae</taxon>
        <taxon>Tanacetum</taxon>
    </lineage>
</organism>
<reference evidence="1" key="1">
    <citation type="journal article" date="2022" name="Int. J. Mol. Sci.">
        <title>Draft Genome of Tanacetum Coccineum: Genomic Comparison of Closely Related Tanacetum-Family Plants.</title>
        <authorList>
            <person name="Yamashiro T."/>
            <person name="Shiraishi A."/>
            <person name="Nakayama K."/>
            <person name="Satake H."/>
        </authorList>
    </citation>
    <scope>NUCLEOTIDE SEQUENCE</scope>
</reference>
<dbReference type="EMBL" id="BQNB010013231">
    <property type="protein sequence ID" value="GJT13452.1"/>
    <property type="molecule type" value="Genomic_DNA"/>
</dbReference>
<evidence type="ECO:0000313" key="2">
    <source>
        <dbReference type="Proteomes" id="UP001151760"/>
    </source>
</evidence>
<comment type="caution">
    <text evidence="1">The sequence shown here is derived from an EMBL/GenBank/DDBJ whole genome shotgun (WGS) entry which is preliminary data.</text>
</comment>
<protein>
    <submittedName>
        <fullName evidence="1">Uncharacterized protein</fullName>
    </submittedName>
</protein>